<feature type="region of interest" description="Disordered" evidence="1">
    <location>
        <begin position="17"/>
        <end position="46"/>
    </location>
</feature>
<evidence type="ECO:0000313" key="2">
    <source>
        <dbReference type="EMBL" id="GGP26408.1"/>
    </source>
</evidence>
<proteinExistence type="predicted"/>
<dbReference type="EMBL" id="BMLY01000003">
    <property type="protein sequence ID" value="GGP26408.1"/>
    <property type="molecule type" value="Genomic_DNA"/>
</dbReference>
<evidence type="ECO:0000313" key="3">
    <source>
        <dbReference type="Proteomes" id="UP000621859"/>
    </source>
</evidence>
<reference evidence="3" key="1">
    <citation type="journal article" date="2019" name="Int. J. Syst. Evol. Microbiol.">
        <title>The Global Catalogue of Microorganisms (GCM) 10K type strain sequencing project: providing services to taxonomists for standard genome sequencing and annotation.</title>
        <authorList>
            <consortium name="The Broad Institute Genomics Platform"/>
            <consortium name="The Broad Institute Genome Sequencing Center for Infectious Disease"/>
            <person name="Wu L."/>
            <person name="Ma J."/>
        </authorList>
    </citation>
    <scope>NUCLEOTIDE SEQUENCE [LARGE SCALE GENOMIC DNA]</scope>
    <source>
        <strain evidence="3">CGMCC 1.8860</strain>
    </source>
</reference>
<sequence>MWQKALIIMFLRPLAKRRQKKARSSDRGHKRQSVKKTVKPARDHGSRRHIAWLQGAAVLTLAVASALRYLH</sequence>
<gene>
    <name evidence="2" type="ORF">GCM10010971_22270</name>
</gene>
<organism evidence="2 3">
    <name type="scientific">Silvimonas amylolytica</name>
    <dbReference type="NCBI Taxonomy" id="449663"/>
    <lineage>
        <taxon>Bacteria</taxon>
        <taxon>Pseudomonadati</taxon>
        <taxon>Pseudomonadota</taxon>
        <taxon>Betaproteobacteria</taxon>
        <taxon>Neisseriales</taxon>
        <taxon>Chitinibacteraceae</taxon>
        <taxon>Silvimonas</taxon>
    </lineage>
</organism>
<dbReference type="Proteomes" id="UP000621859">
    <property type="component" value="Unassembled WGS sequence"/>
</dbReference>
<accession>A0ABQ2PM54</accession>
<name>A0ABQ2PM54_9NEIS</name>
<protein>
    <submittedName>
        <fullName evidence="2">Uncharacterized protein</fullName>
    </submittedName>
</protein>
<comment type="caution">
    <text evidence="2">The sequence shown here is derived from an EMBL/GenBank/DDBJ whole genome shotgun (WGS) entry which is preliminary data.</text>
</comment>
<keyword evidence="3" id="KW-1185">Reference proteome</keyword>
<evidence type="ECO:0000256" key="1">
    <source>
        <dbReference type="SAM" id="MobiDB-lite"/>
    </source>
</evidence>